<proteinExistence type="predicted"/>
<dbReference type="Proteomes" id="UP001165960">
    <property type="component" value="Unassembled WGS sequence"/>
</dbReference>
<name>A0ACC2SDX8_9FUNG</name>
<evidence type="ECO:0000313" key="1">
    <source>
        <dbReference type="EMBL" id="KAJ9060603.1"/>
    </source>
</evidence>
<sequence>MKVQDLVAYSNHQQEYQAALVHHLDLSFAEVKNYAHQNQTYHAQTLQHLNTLLEQLNTQLPNIVGKIVDLRGVFQTWCQDVTHHILAVEHYMEDAACQEAAHLEETGFCMSELADTHSKMEALNKEFNEFSQTNQSELNRLKDLATLQRPRLSN</sequence>
<keyword evidence="2" id="KW-1185">Reference proteome</keyword>
<accession>A0ACC2SDX8</accession>
<organism evidence="1 2">
    <name type="scientific">Entomophthora muscae</name>
    <dbReference type="NCBI Taxonomy" id="34485"/>
    <lineage>
        <taxon>Eukaryota</taxon>
        <taxon>Fungi</taxon>
        <taxon>Fungi incertae sedis</taxon>
        <taxon>Zoopagomycota</taxon>
        <taxon>Entomophthoromycotina</taxon>
        <taxon>Entomophthoromycetes</taxon>
        <taxon>Entomophthorales</taxon>
        <taxon>Entomophthoraceae</taxon>
        <taxon>Entomophthora</taxon>
    </lineage>
</organism>
<evidence type="ECO:0000313" key="2">
    <source>
        <dbReference type="Proteomes" id="UP001165960"/>
    </source>
</evidence>
<gene>
    <name evidence="1" type="ORF">DSO57_1029042</name>
</gene>
<comment type="caution">
    <text evidence="1">The sequence shown here is derived from an EMBL/GenBank/DDBJ whole genome shotgun (WGS) entry which is preliminary data.</text>
</comment>
<reference evidence="1" key="1">
    <citation type="submission" date="2022-04" db="EMBL/GenBank/DDBJ databases">
        <title>Genome of the entomopathogenic fungus Entomophthora muscae.</title>
        <authorList>
            <person name="Elya C."/>
            <person name="Lovett B.R."/>
            <person name="Lee E."/>
            <person name="Macias A.M."/>
            <person name="Hajek A.E."/>
            <person name="De Bivort B.L."/>
            <person name="Kasson M.T."/>
            <person name="De Fine Licht H.H."/>
            <person name="Stajich J.E."/>
        </authorList>
    </citation>
    <scope>NUCLEOTIDE SEQUENCE</scope>
    <source>
        <strain evidence="1">Berkeley</strain>
    </source>
</reference>
<protein>
    <submittedName>
        <fullName evidence="1">Uncharacterized protein</fullName>
    </submittedName>
</protein>
<dbReference type="EMBL" id="QTSX02005159">
    <property type="protein sequence ID" value="KAJ9060603.1"/>
    <property type="molecule type" value="Genomic_DNA"/>
</dbReference>